<dbReference type="GO" id="GO:0010088">
    <property type="term" value="P:phloem development"/>
    <property type="evidence" value="ECO:0007669"/>
    <property type="project" value="InterPro"/>
</dbReference>
<dbReference type="InterPro" id="IPR027942">
    <property type="entry name" value="SEO_N"/>
</dbReference>
<dbReference type="EMBL" id="CM002870">
    <property type="protein sequence ID" value="KFK41194.1"/>
    <property type="molecule type" value="Genomic_DNA"/>
</dbReference>
<dbReference type="OMA" id="ISHEILC"/>
<dbReference type="Pfam" id="PF14576">
    <property type="entry name" value="SEO_N"/>
    <property type="match status" value="1"/>
</dbReference>
<evidence type="ECO:0000259" key="2">
    <source>
        <dbReference type="Pfam" id="PF14576"/>
    </source>
</evidence>
<keyword evidence="1" id="KW-0812">Transmembrane</keyword>
<dbReference type="Pfam" id="PF14577">
    <property type="entry name" value="SEO_C"/>
    <property type="match status" value="1"/>
</dbReference>
<dbReference type="Proteomes" id="UP000029120">
    <property type="component" value="Chromosome 2"/>
</dbReference>
<keyword evidence="1" id="KW-1133">Transmembrane helix</keyword>
<dbReference type="Gramene" id="KFK41194">
    <property type="protein sequence ID" value="KFK41194"/>
    <property type="gene ID" value="AALP_AA2G097500"/>
</dbReference>
<dbReference type="InterPro" id="IPR039299">
    <property type="entry name" value="SEOA"/>
</dbReference>
<reference evidence="5" key="1">
    <citation type="journal article" date="2015" name="Nat. Plants">
        <title>Genome expansion of Arabis alpina linked with retrotransposition and reduced symmetric DNA methylation.</title>
        <authorList>
            <person name="Willing E.M."/>
            <person name="Rawat V."/>
            <person name="Mandakova T."/>
            <person name="Maumus F."/>
            <person name="James G.V."/>
            <person name="Nordstroem K.J."/>
            <person name="Becker C."/>
            <person name="Warthmann N."/>
            <person name="Chica C."/>
            <person name="Szarzynska B."/>
            <person name="Zytnicki M."/>
            <person name="Albani M.C."/>
            <person name="Kiefer C."/>
            <person name="Bergonzi S."/>
            <person name="Castaings L."/>
            <person name="Mateos J.L."/>
            <person name="Berns M.C."/>
            <person name="Bujdoso N."/>
            <person name="Piofczyk T."/>
            <person name="de Lorenzo L."/>
            <person name="Barrero-Sicilia C."/>
            <person name="Mateos I."/>
            <person name="Piednoel M."/>
            <person name="Hagmann J."/>
            <person name="Chen-Min-Tao R."/>
            <person name="Iglesias-Fernandez R."/>
            <person name="Schuster S.C."/>
            <person name="Alonso-Blanco C."/>
            <person name="Roudier F."/>
            <person name="Carbonero P."/>
            <person name="Paz-Ares J."/>
            <person name="Davis S.J."/>
            <person name="Pecinka A."/>
            <person name="Quesneville H."/>
            <person name="Colot V."/>
            <person name="Lysak M.A."/>
            <person name="Weigel D."/>
            <person name="Coupland G."/>
            <person name="Schneeberger K."/>
        </authorList>
    </citation>
    <scope>NUCLEOTIDE SEQUENCE [LARGE SCALE GENOMIC DNA]</scope>
    <source>
        <strain evidence="5">cv. Pajares</strain>
    </source>
</reference>
<evidence type="ECO:0008006" key="6">
    <source>
        <dbReference type="Google" id="ProtNLM"/>
    </source>
</evidence>
<gene>
    <name evidence="4" type="ordered locus">AALP_Aa2g097500</name>
</gene>
<name>A0A087HGE2_ARAAL</name>
<evidence type="ECO:0000313" key="4">
    <source>
        <dbReference type="EMBL" id="KFK41194.1"/>
    </source>
</evidence>
<feature type="domain" description="Sieve element occlusion N-terminal" evidence="2">
    <location>
        <begin position="1"/>
        <end position="198"/>
    </location>
</feature>
<evidence type="ECO:0000313" key="5">
    <source>
        <dbReference type="Proteomes" id="UP000029120"/>
    </source>
</evidence>
<dbReference type="PANTHER" id="PTHR33232:SF11">
    <property type="entry name" value="PROTEIN SIEVE ELEMENT OCCLUSION C"/>
    <property type="match status" value="1"/>
</dbReference>
<dbReference type="PANTHER" id="PTHR33232">
    <property type="entry name" value="PROTEIN SIEVE ELEMENT OCCLUSION B-LIKE"/>
    <property type="match status" value="1"/>
</dbReference>
<evidence type="ECO:0000259" key="3">
    <source>
        <dbReference type="Pfam" id="PF14577"/>
    </source>
</evidence>
<sequence>MLCPCMGENEIQTRTMVLFDLLKEYRWDAKAVLVLGALASTYGGLLLPIHLAFSDPVAASIATLNQLPIKRTNFGPWLNSLSLVVKAMVDITKCIVEFERLPFKQVKLDNKFVGETMSNIYLASYLVVKSALACLQQIPYFKKIQQAMESRRAAGELSSLGYQLRNIHTHLNKQVDECSTKIEEQIYRRLININTETHQDNQEVLQLLFSLQDDFQLQQYSRQIATTELKEKVILLLLSKPELLPIEPLLFMLQQLYDHPSITTTEQNYEILWIPIPSSQKWTDKEKENFNFYSNSLPWISVKRPWLMSSTVLNFLKTEWPYRDGEAMVVVMDSNGNVVNMNAMDMVLIWGVRAYPFSVAREDELWEEDGWSMQLLLQGILPAFETQVKEGSEICIIGSDDTNWVDEIKSLARKIQNQGFKFELIYLSKHTIASESAMEESSILFWLRLESIKRSKLKRSESDRVFEQVTKLLDFDYGTHKGWAIIGKGSATETGEIVRVDGEKMTERMRRILRWGEYATGLGFTEAIRIAAEKPCEESHTVVVPFEEGSKKRVVTCEKCKRPMKKFVAYQ</sequence>
<dbReference type="AlphaFoldDB" id="A0A087HGE2"/>
<accession>A0A087HGE2</accession>
<keyword evidence="1" id="KW-0472">Membrane</keyword>
<evidence type="ECO:0000256" key="1">
    <source>
        <dbReference type="SAM" id="Phobius"/>
    </source>
</evidence>
<organism evidence="4 5">
    <name type="scientific">Arabis alpina</name>
    <name type="common">Alpine rock-cress</name>
    <dbReference type="NCBI Taxonomy" id="50452"/>
    <lineage>
        <taxon>Eukaryota</taxon>
        <taxon>Viridiplantae</taxon>
        <taxon>Streptophyta</taxon>
        <taxon>Embryophyta</taxon>
        <taxon>Tracheophyta</taxon>
        <taxon>Spermatophyta</taxon>
        <taxon>Magnoliopsida</taxon>
        <taxon>eudicotyledons</taxon>
        <taxon>Gunneridae</taxon>
        <taxon>Pentapetalae</taxon>
        <taxon>rosids</taxon>
        <taxon>malvids</taxon>
        <taxon>Brassicales</taxon>
        <taxon>Brassicaceae</taxon>
        <taxon>Arabideae</taxon>
        <taxon>Arabis</taxon>
    </lineage>
</organism>
<proteinExistence type="predicted"/>
<feature type="transmembrane region" description="Helical" evidence="1">
    <location>
        <begin position="31"/>
        <end position="53"/>
    </location>
</feature>
<dbReference type="OrthoDB" id="1670392at2759"/>
<protein>
    <recommendedName>
        <fullName evidence="6">Sieve element occlusion N-terminal domain-containing protein</fullName>
    </recommendedName>
</protein>
<dbReference type="eggNOG" id="ENOG502QQNR">
    <property type="taxonomic scope" value="Eukaryota"/>
</dbReference>
<feature type="domain" description="Sieve element occlusion C-terminal" evidence="3">
    <location>
        <begin position="361"/>
        <end position="571"/>
    </location>
</feature>
<keyword evidence="5" id="KW-1185">Reference proteome</keyword>
<dbReference type="InterPro" id="IPR027944">
    <property type="entry name" value="SEO_C"/>
</dbReference>